<dbReference type="eggNOG" id="ENOG5033WDD">
    <property type="taxonomic scope" value="Bacteria"/>
</dbReference>
<keyword evidence="7 10" id="KW-0283">Flagellar rotation</keyword>
<evidence type="ECO:0000256" key="7">
    <source>
        <dbReference type="ARBA" id="ARBA00022779"/>
    </source>
</evidence>
<organism evidence="11 12">
    <name type="scientific">Thioclava dalianensis</name>
    <dbReference type="NCBI Taxonomy" id="1185766"/>
    <lineage>
        <taxon>Bacteria</taxon>
        <taxon>Pseudomonadati</taxon>
        <taxon>Pseudomonadota</taxon>
        <taxon>Alphaproteobacteria</taxon>
        <taxon>Rhodobacterales</taxon>
        <taxon>Paracoccaceae</taxon>
        <taxon>Thioclava</taxon>
    </lineage>
</organism>
<evidence type="ECO:0000256" key="6">
    <source>
        <dbReference type="ARBA" id="ARBA00022692"/>
    </source>
</evidence>
<dbReference type="Proteomes" id="UP000027725">
    <property type="component" value="Unassembled WGS sequence"/>
</dbReference>
<keyword evidence="4" id="KW-1003">Cell membrane</keyword>
<evidence type="ECO:0000256" key="1">
    <source>
        <dbReference type="ARBA" id="ARBA00002254"/>
    </source>
</evidence>
<dbReference type="Pfam" id="PF03748">
    <property type="entry name" value="FliL"/>
    <property type="match status" value="1"/>
</dbReference>
<evidence type="ECO:0000256" key="3">
    <source>
        <dbReference type="ARBA" id="ARBA00008281"/>
    </source>
</evidence>
<reference evidence="11 12" key="1">
    <citation type="submission" date="2014-03" db="EMBL/GenBank/DDBJ databases">
        <title>The draft genome sequence of Thioclava dalianensis DLFJ1-1.</title>
        <authorList>
            <person name="Lai Q."/>
            <person name="Shao Z."/>
        </authorList>
    </citation>
    <scope>NUCLEOTIDE SEQUENCE [LARGE SCALE GENOMIC DNA]</scope>
    <source>
        <strain evidence="11 12">DLFJ1-1</strain>
    </source>
</reference>
<evidence type="ECO:0000313" key="11">
    <source>
        <dbReference type="EMBL" id="KEP68341.1"/>
    </source>
</evidence>
<dbReference type="GO" id="GO:0005886">
    <property type="term" value="C:plasma membrane"/>
    <property type="evidence" value="ECO:0007669"/>
    <property type="project" value="UniProtKB-SubCell"/>
</dbReference>
<dbReference type="GO" id="GO:0006935">
    <property type="term" value="P:chemotaxis"/>
    <property type="evidence" value="ECO:0007669"/>
    <property type="project" value="UniProtKB-KW"/>
</dbReference>
<gene>
    <name evidence="11" type="ORF">DL1_12395</name>
</gene>
<dbReference type="EMBL" id="JHEH01000036">
    <property type="protein sequence ID" value="KEP68341.1"/>
    <property type="molecule type" value="Genomic_DNA"/>
</dbReference>
<evidence type="ECO:0000256" key="9">
    <source>
        <dbReference type="ARBA" id="ARBA00023136"/>
    </source>
</evidence>
<evidence type="ECO:0000256" key="10">
    <source>
        <dbReference type="RuleBase" id="RU364125"/>
    </source>
</evidence>
<keyword evidence="8" id="KW-1133">Transmembrane helix</keyword>
<accession>A0A074T980</accession>
<comment type="similarity">
    <text evidence="3 10">Belongs to the FliL family.</text>
</comment>
<comment type="subcellular location">
    <subcellularLocation>
        <location evidence="10">Cell inner membrane</location>
    </subcellularLocation>
    <subcellularLocation>
        <location evidence="2">Cell membrane</location>
        <topology evidence="2">Single-pass membrane protein</topology>
    </subcellularLocation>
</comment>
<dbReference type="STRING" id="1185766.SAMN05216224_11628"/>
<proteinExistence type="inferred from homology"/>
<evidence type="ECO:0000256" key="2">
    <source>
        <dbReference type="ARBA" id="ARBA00004162"/>
    </source>
</evidence>
<dbReference type="GO" id="GO:0071973">
    <property type="term" value="P:bacterial-type flagellum-dependent cell motility"/>
    <property type="evidence" value="ECO:0007669"/>
    <property type="project" value="InterPro"/>
</dbReference>
<dbReference type="AlphaFoldDB" id="A0A074T980"/>
<dbReference type="GO" id="GO:0009425">
    <property type="term" value="C:bacterial-type flagellum basal body"/>
    <property type="evidence" value="ECO:0007669"/>
    <property type="project" value="InterPro"/>
</dbReference>
<name>A0A074T980_9RHOB</name>
<keyword evidence="12" id="KW-1185">Reference proteome</keyword>
<evidence type="ECO:0000313" key="12">
    <source>
        <dbReference type="Proteomes" id="UP000027725"/>
    </source>
</evidence>
<sequence>MKKIFLIAIGVLALAAMLVGDGLGILAFLKTQRASVAPQVQSGADRAPKAPEKPTAANAQFVELPQFVVTIPTGADGGSVYLQLAMSFLTEKKQAIVDFDKLMPIIKSQIISDVMASGVSPSSDPMKLKHVITTDSLEVANMTVSQSDTALGKAPFLGAYITTFLTQ</sequence>
<evidence type="ECO:0000256" key="8">
    <source>
        <dbReference type="ARBA" id="ARBA00022989"/>
    </source>
</evidence>
<comment type="caution">
    <text evidence="11">The sequence shown here is derived from an EMBL/GenBank/DDBJ whole genome shotgun (WGS) entry which is preliminary data.</text>
</comment>
<keyword evidence="6" id="KW-0812">Transmembrane</keyword>
<keyword evidence="5 10" id="KW-0145">Chemotaxis</keyword>
<dbReference type="InterPro" id="IPR005503">
    <property type="entry name" value="FliL"/>
</dbReference>
<keyword evidence="9 10" id="KW-0472">Membrane</keyword>
<dbReference type="OrthoDB" id="9979365at2"/>
<evidence type="ECO:0000256" key="5">
    <source>
        <dbReference type="ARBA" id="ARBA00022500"/>
    </source>
</evidence>
<dbReference type="RefSeq" id="WP_038068821.1">
    <property type="nucleotide sequence ID" value="NZ_FOVB01000016.1"/>
</dbReference>
<keyword evidence="10" id="KW-0997">Cell inner membrane</keyword>
<comment type="function">
    <text evidence="1 10">Controls the rotational direction of flagella during chemotaxis.</text>
</comment>
<protein>
    <recommendedName>
        <fullName evidence="10">Flagellar protein FliL</fullName>
    </recommendedName>
</protein>
<evidence type="ECO:0000256" key="4">
    <source>
        <dbReference type="ARBA" id="ARBA00022475"/>
    </source>
</evidence>